<dbReference type="PANTHER" id="PTHR43355:SF2">
    <property type="entry name" value="FLAVIN REDUCTASE (NADPH)"/>
    <property type="match status" value="1"/>
</dbReference>
<dbReference type="SUPFAM" id="SSF51735">
    <property type="entry name" value="NAD(P)-binding Rossmann-fold domains"/>
    <property type="match status" value="1"/>
</dbReference>
<dbReference type="STRING" id="402384.HM131_15300"/>
<dbReference type="KEGG" id="hmn:HM131_15300"/>
<evidence type="ECO:0000313" key="3">
    <source>
        <dbReference type="Proteomes" id="UP000192527"/>
    </source>
</evidence>
<keyword evidence="3" id="KW-1185">Reference proteome</keyword>
<dbReference type="InterPro" id="IPR016040">
    <property type="entry name" value="NAD(P)-bd_dom"/>
</dbReference>
<protein>
    <recommendedName>
        <fullName evidence="1">NAD(P)-binding domain-containing protein</fullName>
    </recommendedName>
</protein>
<dbReference type="Pfam" id="PF13460">
    <property type="entry name" value="NAD_binding_10"/>
    <property type="match status" value="1"/>
</dbReference>
<dbReference type="InterPro" id="IPR036291">
    <property type="entry name" value="NAD(P)-bd_dom_sf"/>
</dbReference>
<name>A0A1W5ZXZ9_9BACI</name>
<dbReference type="Proteomes" id="UP000192527">
    <property type="component" value="Chromosome"/>
</dbReference>
<dbReference type="AlphaFoldDB" id="A0A1W5ZXZ9"/>
<evidence type="ECO:0000259" key="1">
    <source>
        <dbReference type="Pfam" id="PF13460"/>
    </source>
</evidence>
<dbReference type="GO" id="GO:0016646">
    <property type="term" value="F:oxidoreductase activity, acting on the CH-NH group of donors, NAD or NADP as acceptor"/>
    <property type="evidence" value="ECO:0007669"/>
    <property type="project" value="TreeGrafter"/>
</dbReference>
<accession>A0A1W5ZXZ9</accession>
<dbReference type="EMBL" id="CP020772">
    <property type="protein sequence ID" value="ARI78133.1"/>
    <property type="molecule type" value="Genomic_DNA"/>
</dbReference>
<feature type="domain" description="NAD(P)-binding" evidence="1">
    <location>
        <begin position="7"/>
        <end position="194"/>
    </location>
</feature>
<dbReference type="Gene3D" id="3.40.50.720">
    <property type="entry name" value="NAD(P)-binding Rossmann-like Domain"/>
    <property type="match status" value="1"/>
</dbReference>
<dbReference type="InterPro" id="IPR051606">
    <property type="entry name" value="Polyketide_Oxido-like"/>
</dbReference>
<dbReference type="RefSeq" id="WP_085030593.1">
    <property type="nucleotide sequence ID" value="NZ_CP020772.1"/>
</dbReference>
<organism evidence="2 3">
    <name type="scientific">Halobacillus mangrovi</name>
    <dbReference type="NCBI Taxonomy" id="402384"/>
    <lineage>
        <taxon>Bacteria</taxon>
        <taxon>Bacillati</taxon>
        <taxon>Bacillota</taxon>
        <taxon>Bacilli</taxon>
        <taxon>Bacillales</taxon>
        <taxon>Bacillaceae</taxon>
        <taxon>Halobacillus</taxon>
    </lineage>
</organism>
<gene>
    <name evidence="2" type="ORF">HM131_15300</name>
</gene>
<evidence type="ECO:0000313" key="2">
    <source>
        <dbReference type="EMBL" id="ARI78133.1"/>
    </source>
</evidence>
<dbReference type="OrthoDB" id="9785372at2"/>
<sequence length="206" mass="23133">MKLAVFGATGRVGSQVVKLALEEGWEIVALVRDEEKAKQMIKGASLVVGDVTNPEDVKKTLSGCEMVFSGLSTDKTDTLSKAIPSMIKEMKKEGLTRIVTIGTAGILNSRYEKGKYRFQTSESKRKKTFAAEEHGKVYEHFSRSNLDWTIVCPTYLPDGEEQGNIRYEIDYLPIDGKKITVDDTARFAFECLRNSRFNQKRVGICY</sequence>
<proteinExistence type="predicted"/>
<reference evidence="2 3" key="1">
    <citation type="submission" date="2017-04" db="EMBL/GenBank/DDBJ databases">
        <title>The whole genome sequencing and assembly of Halobacillus mangrovi strain.</title>
        <authorList>
            <person name="Lee S.-J."/>
            <person name="Park M.-K."/>
            <person name="Kim J.-Y."/>
            <person name="Lee Y.-J."/>
            <person name="Yi H."/>
            <person name="Bahn Y.-S."/>
            <person name="Kim J.F."/>
            <person name="Lee D.-W."/>
        </authorList>
    </citation>
    <scope>NUCLEOTIDE SEQUENCE [LARGE SCALE GENOMIC DNA]</scope>
    <source>
        <strain evidence="2 3">KTB 131</strain>
    </source>
</reference>
<dbReference type="PANTHER" id="PTHR43355">
    <property type="entry name" value="FLAVIN REDUCTASE (NADPH)"/>
    <property type="match status" value="1"/>
</dbReference>